<dbReference type="InterPro" id="IPR036259">
    <property type="entry name" value="MFS_trans_sf"/>
</dbReference>
<keyword evidence="2" id="KW-0813">Transport</keyword>
<dbReference type="RefSeq" id="XP_007732851.1">
    <property type="nucleotide sequence ID" value="XM_007734661.1"/>
</dbReference>
<evidence type="ECO:0000256" key="3">
    <source>
        <dbReference type="ARBA" id="ARBA00022692"/>
    </source>
</evidence>
<dbReference type="SUPFAM" id="SSF103473">
    <property type="entry name" value="MFS general substrate transporter"/>
    <property type="match status" value="1"/>
</dbReference>
<dbReference type="InterPro" id="IPR005829">
    <property type="entry name" value="Sugar_transporter_CS"/>
</dbReference>
<name>W9Y429_9EURO</name>
<evidence type="ECO:0000256" key="4">
    <source>
        <dbReference type="ARBA" id="ARBA00022989"/>
    </source>
</evidence>
<feature type="transmembrane region" description="Helical" evidence="7">
    <location>
        <begin position="133"/>
        <end position="152"/>
    </location>
</feature>
<evidence type="ECO:0000313" key="9">
    <source>
        <dbReference type="EMBL" id="EXJ87572.1"/>
    </source>
</evidence>
<organism evidence="9 10">
    <name type="scientific">Capronia epimyces CBS 606.96</name>
    <dbReference type="NCBI Taxonomy" id="1182542"/>
    <lineage>
        <taxon>Eukaryota</taxon>
        <taxon>Fungi</taxon>
        <taxon>Dikarya</taxon>
        <taxon>Ascomycota</taxon>
        <taxon>Pezizomycotina</taxon>
        <taxon>Eurotiomycetes</taxon>
        <taxon>Chaetothyriomycetidae</taxon>
        <taxon>Chaetothyriales</taxon>
        <taxon>Herpotrichiellaceae</taxon>
        <taxon>Capronia</taxon>
    </lineage>
</organism>
<feature type="transmembrane region" description="Helical" evidence="7">
    <location>
        <begin position="158"/>
        <end position="179"/>
    </location>
</feature>
<dbReference type="Proteomes" id="UP000019478">
    <property type="component" value="Unassembled WGS sequence"/>
</dbReference>
<feature type="region of interest" description="Disordered" evidence="6">
    <location>
        <begin position="1"/>
        <end position="50"/>
    </location>
</feature>
<sequence length="290" mass="31561">MTLQEKNEEISALHFDSSEGRGSSVQNGNNGIGNGIVNGNGNGNGTTREVPEDALHRDFFESIPLFATLFGITFSYLAVFAAPLLVSVGLPVLEQTFGTTPDSVFIPASNTIGQCVALFVVGRLSDSFGRRWFVVFGNILSMIGYMVAARAYNTSVNIGGSFLFGLGAGVQLLTIMFALELVPFNRRYLTYAYILSAWGPILAIAAGIVFTFVATAEDSWRWIAYFAFITSFVSLVFTLVLYHPQPISDTHPAAKREVATKTDWIGTVVWTGSTVSFLLGIYLGGQRYRE</sequence>
<protein>
    <recommendedName>
        <fullName evidence="8">Major facilitator superfamily (MFS) profile domain-containing protein</fullName>
    </recommendedName>
</protein>
<reference evidence="9 10" key="1">
    <citation type="submission" date="2013-03" db="EMBL/GenBank/DDBJ databases">
        <title>The Genome Sequence of Capronia epimyces CBS 606.96.</title>
        <authorList>
            <consortium name="The Broad Institute Genomics Platform"/>
            <person name="Cuomo C."/>
            <person name="de Hoog S."/>
            <person name="Gorbushina A."/>
            <person name="Walker B."/>
            <person name="Young S.K."/>
            <person name="Zeng Q."/>
            <person name="Gargeya S."/>
            <person name="Fitzgerald M."/>
            <person name="Haas B."/>
            <person name="Abouelleil A."/>
            <person name="Allen A.W."/>
            <person name="Alvarado L."/>
            <person name="Arachchi H.M."/>
            <person name="Berlin A.M."/>
            <person name="Chapman S.B."/>
            <person name="Gainer-Dewar J."/>
            <person name="Goldberg J."/>
            <person name="Griggs A."/>
            <person name="Gujja S."/>
            <person name="Hansen M."/>
            <person name="Howarth C."/>
            <person name="Imamovic A."/>
            <person name="Ireland A."/>
            <person name="Larimer J."/>
            <person name="McCowan C."/>
            <person name="Murphy C."/>
            <person name="Pearson M."/>
            <person name="Poon T.W."/>
            <person name="Priest M."/>
            <person name="Roberts A."/>
            <person name="Saif S."/>
            <person name="Shea T."/>
            <person name="Sisk P."/>
            <person name="Sykes S."/>
            <person name="Wortman J."/>
            <person name="Nusbaum C."/>
            <person name="Birren B."/>
        </authorList>
    </citation>
    <scope>NUCLEOTIDE SEQUENCE [LARGE SCALE GENOMIC DNA]</scope>
    <source>
        <strain evidence="9 10">CBS 606.96</strain>
    </source>
</reference>
<evidence type="ECO:0000256" key="1">
    <source>
        <dbReference type="ARBA" id="ARBA00004141"/>
    </source>
</evidence>
<dbReference type="InterPro" id="IPR010573">
    <property type="entry name" value="MFS_Str1/Tri12-like"/>
</dbReference>
<dbReference type="EMBL" id="AMGY01000003">
    <property type="protein sequence ID" value="EXJ87572.1"/>
    <property type="molecule type" value="Genomic_DNA"/>
</dbReference>
<dbReference type="PROSITE" id="PS50850">
    <property type="entry name" value="MFS"/>
    <property type="match status" value="1"/>
</dbReference>
<evidence type="ECO:0000256" key="7">
    <source>
        <dbReference type="SAM" id="Phobius"/>
    </source>
</evidence>
<dbReference type="AlphaFoldDB" id="W9Y429"/>
<feature type="transmembrane region" description="Helical" evidence="7">
    <location>
        <begin position="264"/>
        <end position="284"/>
    </location>
</feature>
<feature type="compositionally biased region" description="Gly residues" evidence="6">
    <location>
        <begin position="30"/>
        <end position="44"/>
    </location>
</feature>
<feature type="transmembrane region" description="Helical" evidence="7">
    <location>
        <begin position="191"/>
        <end position="216"/>
    </location>
</feature>
<feature type="transmembrane region" description="Helical" evidence="7">
    <location>
        <begin position="104"/>
        <end position="121"/>
    </location>
</feature>
<dbReference type="GeneID" id="19168651"/>
<dbReference type="OrthoDB" id="4139357at2759"/>
<keyword evidence="5 7" id="KW-0472">Membrane</keyword>
<feature type="domain" description="Major facilitator superfamily (MFS) profile" evidence="8">
    <location>
        <begin position="64"/>
        <end position="290"/>
    </location>
</feature>
<feature type="transmembrane region" description="Helical" evidence="7">
    <location>
        <begin position="222"/>
        <end position="243"/>
    </location>
</feature>
<evidence type="ECO:0000256" key="2">
    <source>
        <dbReference type="ARBA" id="ARBA00022448"/>
    </source>
</evidence>
<feature type="transmembrane region" description="Helical" evidence="7">
    <location>
        <begin position="65"/>
        <end position="92"/>
    </location>
</feature>
<dbReference type="GO" id="GO:0005886">
    <property type="term" value="C:plasma membrane"/>
    <property type="evidence" value="ECO:0007669"/>
    <property type="project" value="TreeGrafter"/>
</dbReference>
<evidence type="ECO:0000313" key="10">
    <source>
        <dbReference type="Proteomes" id="UP000019478"/>
    </source>
</evidence>
<keyword evidence="10" id="KW-1185">Reference proteome</keyword>
<dbReference type="HOGENOM" id="CLU_959753_0_0_1"/>
<keyword evidence="4 7" id="KW-1133">Transmembrane helix</keyword>
<proteinExistence type="predicted"/>
<dbReference type="Gene3D" id="1.20.1250.20">
    <property type="entry name" value="MFS general substrate transporter like domains"/>
    <property type="match status" value="1"/>
</dbReference>
<accession>W9Y429</accession>
<comment type="caution">
    <text evidence="9">The sequence shown here is derived from an EMBL/GenBank/DDBJ whole genome shotgun (WGS) entry which is preliminary data.</text>
</comment>
<comment type="subcellular location">
    <subcellularLocation>
        <location evidence="1">Membrane</location>
        <topology evidence="1">Multi-pass membrane protein</topology>
    </subcellularLocation>
</comment>
<evidence type="ECO:0000256" key="6">
    <source>
        <dbReference type="SAM" id="MobiDB-lite"/>
    </source>
</evidence>
<evidence type="ECO:0000259" key="8">
    <source>
        <dbReference type="PROSITE" id="PS50850"/>
    </source>
</evidence>
<dbReference type="PANTHER" id="PTHR23501:SF109">
    <property type="entry name" value="MAJOR FACILITATOR SUPERFAMILY (MFS) PROFILE DOMAIN-CONTAINING PROTEIN-RELATED"/>
    <property type="match status" value="1"/>
</dbReference>
<gene>
    <name evidence="9" type="ORF">A1O3_04532</name>
</gene>
<dbReference type="InterPro" id="IPR020846">
    <property type="entry name" value="MFS_dom"/>
</dbReference>
<evidence type="ECO:0000256" key="5">
    <source>
        <dbReference type="ARBA" id="ARBA00023136"/>
    </source>
</evidence>
<feature type="compositionally biased region" description="Basic and acidic residues" evidence="6">
    <location>
        <begin position="1"/>
        <end position="19"/>
    </location>
</feature>
<dbReference type="GO" id="GO:0022857">
    <property type="term" value="F:transmembrane transporter activity"/>
    <property type="evidence" value="ECO:0007669"/>
    <property type="project" value="InterPro"/>
</dbReference>
<dbReference type="Pfam" id="PF06609">
    <property type="entry name" value="TRI12"/>
    <property type="match status" value="1"/>
</dbReference>
<keyword evidence="3 7" id="KW-0812">Transmembrane</keyword>
<dbReference type="PANTHER" id="PTHR23501">
    <property type="entry name" value="MAJOR FACILITATOR SUPERFAMILY"/>
    <property type="match status" value="1"/>
</dbReference>
<dbReference type="PROSITE" id="PS00216">
    <property type="entry name" value="SUGAR_TRANSPORT_1"/>
    <property type="match status" value="1"/>
</dbReference>